<name>A0A9P6WXZ4_RHIOR</name>
<proteinExistence type="predicted"/>
<reference evidence="2" key="1">
    <citation type="journal article" date="2020" name="Microb. Genom.">
        <title>Genetic diversity of clinical and environmental Mucorales isolates obtained from an investigation of mucormycosis cases among solid organ transplant recipients.</title>
        <authorList>
            <person name="Nguyen M.H."/>
            <person name="Kaul D."/>
            <person name="Muto C."/>
            <person name="Cheng S.J."/>
            <person name="Richter R.A."/>
            <person name="Bruno V.M."/>
            <person name="Liu G."/>
            <person name="Beyhan S."/>
            <person name="Sundermann A.J."/>
            <person name="Mounaud S."/>
            <person name="Pasculle A.W."/>
            <person name="Nierman W.C."/>
            <person name="Driscoll E."/>
            <person name="Cumbie R."/>
            <person name="Clancy C.J."/>
            <person name="Dupont C.L."/>
        </authorList>
    </citation>
    <scope>NUCLEOTIDE SEQUENCE</scope>
    <source>
        <strain evidence="2">GL11</strain>
    </source>
</reference>
<organism evidence="2 3">
    <name type="scientific">Rhizopus oryzae</name>
    <name type="common">Mucormycosis agent</name>
    <name type="synonym">Rhizopus arrhizus var. delemar</name>
    <dbReference type="NCBI Taxonomy" id="64495"/>
    <lineage>
        <taxon>Eukaryota</taxon>
        <taxon>Fungi</taxon>
        <taxon>Fungi incertae sedis</taxon>
        <taxon>Mucoromycota</taxon>
        <taxon>Mucoromycotina</taxon>
        <taxon>Mucoromycetes</taxon>
        <taxon>Mucorales</taxon>
        <taxon>Mucorineae</taxon>
        <taxon>Rhizopodaceae</taxon>
        <taxon>Rhizopus</taxon>
    </lineage>
</organism>
<feature type="region of interest" description="Disordered" evidence="1">
    <location>
        <begin position="1"/>
        <end position="40"/>
    </location>
</feature>
<dbReference type="AlphaFoldDB" id="A0A9P6WXZ4"/>
<dbReference type="Proteomes" id="UP000716291">
    <property type="component" value="Unassembled WGS sequence"/>
</dbReference>
<evidence type="ECO:0000256" key="1">
    <source>
        <dbReference type="SAM" id="MobiDB-lite"/>
    </source>
</evidence>
<dbReference type="OrthoDB" id="2211156at2759"/>
<protein>
    <submittedName>
        <fullName evidence="2">Uncharacterized protein</fullName>
    </submittedName>
</protein>
<feature type="compositionally biased region" description="Polar residues" evidence="1">
    <location>
        <begin position="8"/>
        <end position="17"/>
    </location>
</feature>
<accession>A0A9P6WXZ4</accession>
<gene>
    <name evidence="2" type="ORF">G6F64_012195</name>
</gene>
<sequence>MDEKETDGNANQHSAGNDGNIDKTNDTEVDQQEKTPSSPKFTNALDLLKLTFHMICLNPSSIINKRFCILLNVSASFDLTPIVIIDAEGHEENALAHNIVVSRLCNNEKKSLTLKRTNNPKRCYDETLKYGFC</sequence>
<evidence type="ECO:0000313" key="2">
    <source>
        <dbReference type="EMBL" id="KAG1300995.1"/>
    </source>
</evidence>
<dbReference type="EMBL" id="JAANQT010003507">
    <property type="protein sequence ID" value="KAG1300995.1"/>
    <property type="molecule type" value="Genomic_DNA"/>
</dbReference>
<evidence type="ECO:0000313" key="3">
    <source>
        <dbReference type="Proteomes" id="UP000716291"/>
    </source>
</evidence>
<comment type="caution">
    <text evidence="2">The sequence shown here is derived from an EMBL/GenBank/DDBJ whole genome shotgun (WGS) entry which is preliminary data.</text>
</comment>
<keyword evidence="3" id="KW-1185">Reference proteome</keyword>